<reference evidence="4 5" key="1">
    <citation type="submission" date="2019-11" db="EMBL/GenBank/DDBJ databases">
        <title>Comparative genomics of hydrocarbon-degrading Desulfosarcina strains.</title>
        <authorList>
            <person name="Watanabe M."/>
            <person name="Kojima H."/>
            <person name="Fukui M."/>
        </authorList>
    </citation>
    <scope>NUCLEOTIDE SEQUENCE [LARGE SCALE GENOMIC DNA]</scope>
    <source>
        <strain evidence="5">oXyS1</strain>
    </source>
</reference>
<dbReference type="Gene3D" id="1.10.3210.10">
    <property type="entry name" value="Hypothetical protein af1432"/>
    <property type="match status" value="1"/>
</dbReference>
<protein>
    <recommendedName>
        <fullName evidence="3">HD domain-containing protein</fullName>
    </recommendedName>
</protein>
<dbReference type="InterPro" id="IPR006674">
    <property type="entry name" value="HD_domain"/>
</dbReference>
<dbReference type="EMBL" id="AP021879">
    <property type="protein sequence ID" value="BBO89862.1"/>
    <property type="molecule type" value="Genomic_DNA"/>
</dbReference>
<dbReference type="AlphaFoldDB" id="A0A5K8AB42"/>
<evidence type="ECO:0000256" key="1">
    <source>
        <dbReference type="ARBA" id="ARBA00022723"/>
    </source>
</evidence>
<evidence type="ECO:0000256" key="2">
    <source>
        <dbReference type="ARBA" id="ARBA00022801"/>
    </source>
</evidence>
<dbReference type="PANTHER" id="PTHR11845:SF13">
    <property type="entry name" value="5'-DEOXYNUCLEOTIDASE HDDC2"/>
    <property type="match status" value="1"/>
</dbReference>
<name>A0A5K8AB42_9BACT</name>
<evidence type="ECO:0000313" key="4">
    <source>
        <dbReference type="EMBL" id="BBO89862.1"/>
    </source>
</evidence>
<evidence type="ECO:0000259" key="3">
    <source>
        <dbReference type="Pfam" id="PF13023"/>
    </source>
</evidence>
<evidence type="ECO:0000313" key="5">
    <source>
        <dbReference type="Proteomes" id="UP000422108"/>
    </source>
</evidence>
<dbReference type="GO" id="GO:0046872">
    <property type="term" value="F:metal ion binding"/>
    <property type="evidence" value="ECO:0007669"/>
    <property type="project" value="UniProtKB-KW"/>
</dbReference>
<dbReference type="SUPFAM" id="SSF109604">
    <property type="entry name" value="HD-domain/PDEase-like"/>
    <property type="match status" value="1"/>
</dbReference>
<keyword evidence="1" id="KW-0479">Metal-binding</keyword>
<organism evidence="4 5">
    <name type="scientific">Desulfosarcina ovata subsp. ovata</name>
    <dbReference type="NCBI Taxonomy" id="2752305"/>
    <lineage>
        <taxon>Bacteria</taxon>
        <taxon>Pseudomonadati</taxon>
        <taxon>Thermodesulfobacteriota</taxon>
        <taxon>Desulfobacteria</taxon>
        <taxon>Desulfobacterales</taxon>
        <taxon>Desulfosarcinaceae</taxon>
        <taxon>Desulfosarcina</taxon>
    </lineage>
</organism>
<keyword evidence="5" id="KW-1185">Reference proteome</keyword>
<dbReference type="Proteomes" id="UP000422108">
    <property type="component" value="Chromosome"/>
</dbReference>
<dbReference type="RefSeq" id="WP_162458951.1">
    <property type="nucleotide sequence ID" value="NZ_AP021879.1"/>
</dbReference>
<sequence length="208" mass="23845">MEDFNAERVLECFMELHTLTKLRRTGWLLVGVPEAESVSDHCYEAALFAFILSKQLNVKVDIGRVVLMLLFHEVAEARITDLPRRSKDYIGKAKKHGETEAAKDILFDVADDVIELLDEMHAKETPEAKLAEAAEELQIIFRALVYAKECRGDMSEYRRDVQNYDDFGIPAARQIADLIGKKLDEYLAGKPYWEIGYSKRPKDADQKY</sequence>
<keyword evidence="2" id="KW-0378">Hydrolase</keyword>
<dbReference type="GO" id="GO:0005737">
    <property type="term" value="C:cytoplasm"/>
    <property type="evidence" value="ECO:0007669"/>
    <property type="project" value="TreeGrafter"/>
</dbReference>
<accession>A0A5K8AB42</accession>
<gene>
    <name evidence="4" type="ORF">DSCOOX_30420</name>
</gene>
<proteinExistence type="predicted"/>
<dbReference type="Pfam" id="PF13023">
    <property type="entry name" value="HD_3"/>
    <property type="match status" value="1"/>
</dbReference>
<dbReference type="PANTHER" id="PTHR11845">
    <property type="entry name" value="5'-DEOXYNUCLEOTIDASE HDDC2"/>
    <property type="match status" value="1"/>
</dbReference>
<feature type="domain" description="HD" evidence="3">
    <location>
        <begin position="19"/>
        <end position="154"/>
    </location>
</feature>
<dbReference type="GO" id="GO:0002953">
    <property type="term" value="F:5'-deoxynucleotidase activity"/>
    <property type="evidence" value="ECO:0007669"/>
    <property type="project" value="InterPro"/>
</dbReference>
<dbReference type="InterPro" id="IPR039356">
    <property type="entry name" value="YfbR/HDDC2"/>
</dbReference>